<keyword evidence="2" id="KW-1185">Reference proteome</keyword>
<dbReference type="Proteomes" id="UP001061991">
    <property type="component" value="Plasmid p_unnamed1"/>
</dbReference>
<sequence length="325" mass="35733">MANRRIAEMVLESAIDYAIITADLSGNVTSWSTGAEMIFGWAEDEVLGLPADIIFTSDDRAHNVPGKELANALQNGRATDERWHVRKDGSRFWASGEMLRLHDDGAAEGFLKIVRDRTQQKRAEELQSMLSQELSHRLKNQLAMVQGIVNQSLRRADNIEAARLSISQRLGVLGRAHDLLLTGYGERIAVRTLVERAVNLDQDGRSSQFSLDGPEIQVGPQSALSLAMLLHELTTNAFKYGALSTAEGQVSIEWGIAEMNKEPAFKLNWKEKNGPPVVKPTVEGLGTRLVKSGIAGTPNQVDLEYAFEGLRCTVLAQLEGFQADP</sequence>
<evidence type="ECO:0000313" key="2">
    <source>
        <dbReference type="Proteomes" id="UP001061991"/>
    </source>
</evidence>
<geneLocation type="plasmid" evidence="1 2">
    <name>p_unnamed1</name>
</geneLocation>
<name>A0ACD4CZJ6_9HYPH</name>
<protein>
    <submittedName>
        <fullName evidence="1">PAS domain S-box protein</fullName>
    </submittedName>
</protein>
<reference evidence="1" key="1">
    <citation type="submission" date="2022-09" db="EMBL/GenBank/DDBJ databases">
        <title>Interaction between co-microsymbionts with complementary sets of symbiotic genes in legume-rhizobium systems.</title>
        <authorList>
            <person name="Safronova V."/>
            <person name="Sazanova A."/>
            <person name="Afonin A."/>
            <person name="Chirak E."/>
        </authorList>
    </citation>
    <scope>NUCLEOTIDE SEQUENCE</scope>
    <source>
        <strain evidence="1">A18/3m</strain>
    </source>
</reference>
<proteinExistence type="predicted"/>
<keyword evidence="1" id="KW-0614">Plasmid</keyword>
<organism evidence="1 2">
    <name type="scientific">Phyllobacterium zundukense</name>
    <dbReference type="NCBI Taxonomy" id="1867719"/>
    <lineage>
        <taxon>Bacteria</taxon>
        <taxon>Pseudomonadati</taxon>
        <taxon>Pseudomonadota</taxon>
        <taxon>Alphaproteobacteria</taxon>
        <taxon>Hyphomicrobiales</taxon>
        <taxon>Phyllobacteriaceae</taxon>
        <taxon>Phyllobacterium</taxon>
    </lineage>
</organism>
<gene>
    <name evidence="1" type="ORF">N8E88_09105</name>
</gene>
<evidence type="ECO:0000313" key="1">
    <source>
        <dbReference type="EMBL" id="UXN59037.1"/>
    </source>
</evidence>
<accession>A0ACD4CZJ6</accession>
<dbReference type="EMBL" id="CP104972">
    <property type="protein sequence ID" value="UXN59037.1"/>
    <property type="molecule type" value="Genomic_DNA"/>
</dbReference>